<dbReference type="CDD" id="cd06267">
    <property type="entry name" value="PBP1_LacI_sugar_binding-like"/>
    <property type="match status" value="1"/>
</dbReference>
<sequence length="366" mass="39412">MESKEQAPASGSSIVNVAALAKVSTATVSRVLSGRRTKDDDIARRVRKAAEALNYSADYAASTLRSSSTNTLALVSTSPSNPFIARMLVALEAAASENGKELLVGLGDTSERQRIRIDALLSRKPDGLIVMPSTQDDMSAVLEKYASTTPTVQISGKFTSFHVNWVGVDNNAAMELALAHLAEHNAQYIAFFSASVNSSEAAEQFITFQTSASRLNLPAQPQWTTFGDCTVRRGYADALRIFSASDASHSSASPMARPDAVICASDDIALGVCMALDTLGLRVPEDVQIIGSGDTAPRDEALPSLTTTRPHYERIAKETLRLLEANSRVTHWLPAHTAFPPRLIARESTSELWWDSSAMVTPDKDL</sequence>
<dbReference type="PANTHER" id="PTHR30146">
    <property type="entry name" value="LACI-RELATED TRANSCRIPTIONAL REPRESSOR"/>
    <property type="match status" value="1"/>
</dbReference>
<dbReference type="eggNOG" id="COG1609">
    <property type="taxonomic scope" value="Bacteria"/>
</dbReference>
<dbReference type="GO" id="GO:0000976">
    <property type="term" value="F:transcription cis-regulatory region binding"/>
    <property type="evidence" value="ECO:0007669"/>
    <property type="project" value="TreeGrafter"/>
</dbReference>
<dbReference type="CDD" id="cd01392">
    <property type="entry name" value="HTH_LacI"/>
    <property type="match status" value="1"/>
</dbReference>
<dbReference type="Gene3D" id="3.40.50.2300">
    <property type="match status" value="2"/>
</dbReference>
<dbReference type="SUPFAM" id="SSF47413">
    <property type="entry name" value="lambda repressor-like DNA-binding domains"/>
    <property type="match status" value="1"/>
</dbReference>
<name>A0A087ECX3_9BIFI</name>
<organism evidence="1 2">
    <name type="scientific">Bifidobacterium tsurumiense</name>
    <dbReference type="NCBI Taxonomy" id="356829"/>
    <lineage>
        <taxon>Bacteria</taxon>
        <taxon>Bacillati</taxon>
        <taxon>Actinomycetota</taxon>
        <taxon>Actinomycetes</taxon>
        <taxon>Bifidobacteriales</taxon>
        <taxon>Bifidobacteriaceae</taxon>
        <taxon>Bifidobacterium</taxon>
    </lineage>
</organism>
<dbReference type="OrthoDB" id="59108at2"/>
<dbReference type="GO" id="GO:0003700">
    <property type="term" value="F:DNA-binding transcription factor activity"/>
    <property type="evidence" value="ECO:0007669"/>
    <property type="project" value="TreeGrafter"/>
</dbReference>
<dbReference type="PANTHER" id="PTHR30146:SF153">
    <property type="entry name" value="LACTOSE OPERON REPRESSOR"/>
    <property type="match status" value="1"/>
</dbReference>
<evidence type="ECO:0000313" key="2">
    <source>
        <dbReference type="Proteomes" id="UP000029080"/>
    </source>
</evidence>
<dbReference type="InterPro" id="IPR028082">
    <property type="entry name" value="Peripla_BP_I"/>
</dbReference>
<dbReference type="SMART" id="SM00354">
    <property type="entry name" value="HTH_LACI"/>
    <property type="match status" value="1"/>
</dbReference>
<dbReference type="Pfam" id="PF13377">
    <property type="entry name" value="Peripla_BP_3"/>
    <property type="match status" value="1"/>
</dbReference>
<dbReference type="Pfam" id="PF00356">
    <property type="entry name" value="LacI"/>
    <property type="match status" value="1"/>
</dbReference>
<dbReference type="EMBL" id="JGZU01000015">
    <property type="protein sequence ID" value="KFJ05624.1"/>
    <property type="molecule type" value="Genomic_DNA"/>
</dbReference>
<reference evidence="1 2" key="1">
    <citation type="submission" date="2014-03" db="EMBL/GenBank/DDBJ databases">
        <title>Genomics of Bifidobacteria.</title>
        <authorList>
            <person name="Ventura M."/>
            <person name="Milani C."/>
            <person name="Lugli G.A."/>
        </authorList>
    </citation>
    <scope>NUCLEOTIDE SEQUENCE [LARGE SCALE GENOMIC DNA]</scope>
    <source>
        <strain evidence="1 2">JCM 13495</strain>
    </source>
</reference>
<gene>
    <name evidence="1" type="ORF">BITS_0313</name>
</gene>
<comment type="caution">
    <text evidence="1">The sequence shown here is derived from an EMBL/GenBank/DDBJ whole genome shotgun (WGS) entry which is preliminary data.</text>
</comment>
<dbReference type="PROSITE" id="PS50932">
    <property type="entry name" value="HTH_LACI_2"/>
    <property type="match status" value="1"/>
</dbReference>
<accession>A0A087ECX3</accession>
<keyword evidence="2" id="KW-1185">Reference proteome</keyword>
<dbReference type="InterPro" id="IPR010982">
    <property type="entry name" value="Lambda_DNA-bd_dom_sf"/>
</dbReference>
<dbReference type="SUPFAM" id="SSF53822">
    <property type="entry name" value="Periplasmic binding protein-like I"/>
    <property type="match status" value="1"/>
</dbReference>
<dbReference type="InterPro" id="IPR000843">
    <property type="entry name" value="HTH_LacI"/>
</dbReference>
<dbReference type="InterPro" id="IPR046335">
    <property type="entry name" value="LacI/GalR-like_sensor"/>
</dbReference>
<dbReference type="STRING" id="356829.BITS_0313"/>
<dbReference type="RefSeq" id="WP_026641741.1">
    <property type="nucleotide sequence ID" value="NZ_JAXEUP010000063.1"/>
</dbReference>
<dbReference type="Gene3D" id="1.10.260.40">
    <property type="entry name" value="lambda repressor-like DNA-binding domains"/>
    <property type="match status" value="1"/>
</dbReference>
<protein>
    <submittedName>
        <fullName evidence="1">Transcriptional regulator, LacI family</fullName>
    </submittedName>
</protein>
<dbReference type="AlphaFoldDB" id="A0A087ECX3"/>
<evidence type="ECO:0000313" key="1">
    <source>
        <dbReference type="EMBL" id="KFJ05624.1"/>
    </source>
</evidence>
<dbReference type="Proteomes" id="UP000029080">
    <property type="component" value="Unassembled WGS sequence"/>
</dbReference>
<proteinExistence type="predicted"/>